<name>A0A1G9DRK1_9PSEU</name>
<feature type="domain" description="Methyltransferase type 11" evidence="2">
    <location>
        <begin position="94"/>
        <end position="194"/>
    </location>
</feature>
<protein>
    <submittedName>
        <fullName evidence="3">Cyclopropane fatty-acyl-phospholipid synthase</fullName>
    </submittedName>
</protein>
<sequence>MLVDFGVADEFSRAFDERPQAQHERPGLVNTTVEQQVREYYDHAGPAYHALMGQFWHHGDLAAERAGLSPEEAAKALARKQIDAAGLRPGGTGLDFGSGVGGTAVYTAKISGANVVGISNNEWLSAQARAYAAEQGMSERAAFLTVGDEDYKTLVAWPAGSLDMVSFYESVCHLPEKAAFFTAAFRVLKPGACLVGVDWIRRPFGEHLTEEQIAPFIGPVEQVISIPRLGTLDEYREMMSAAGFVVEAAEDLYPDVECWGSTPPDDGQGWGEYAGEQNTVIHDGKRVLDAARAAGVFSVARWVARKPG</sequence>
<dbReference type="Gene3D" id="3.40.50.150">
    <property type="entry name" value="Vaccinia Virus protein VP39"/>
    <property type="match status" value="1"/>
</dbReference>
<dbReference type="SUPFAM" id="SSF53335">
    <property type="entry name" value="S-adenosyl-L-methionine-dependent methyltransferases"/>
    <property type="match status" value="1"/>
</dbReference>
<dbReference type="GO" id="GO:0003838">
    <property type="term" value="F:sterol 24-C-methyltransferase activity"/>
    <property type="evidence" value="ECO:0007669"/>
    <property type="project" value="TreeGrafter"/>
</dbReference>
<evidence type="ECO:0000313" key="4">
    <source>
        <dbReference type="Proteomes" id="UP000199682"/>
    </source>
</evidence>
<dbReference type="PANTHER" id="PTHR44068">
    <property type="entry name" value="ZGC:194242"/>
    <property type="match status" value="1"/>
</dbReference>
<evidence type="ECO:0000259" key="2">
    <source>
        <dbReference type="Pfam" id="PF08241"/>
    </source>
</evidence>
<dbReference type="Pfam" id="PF08241">
    <property type="entry name" value="Methyltransf_11"/>
    <property type="match status" value="1"/>
</dbReference>
<dbReference type="EMBL" id="FNET01000006">
    <property type="protein sequence ID" value="SDK66539.1"/>
    <property type="molecule type" value="Genomic_DNA"/>
</dbReference>
<proteinExistence type="predicted"/>
<reference evidence="4" key="1">
    <citation type="submission" date="2016-10" db="EMBL/GenBank/DDBJ databases">
        <authorList>
            <person name="Varghese N."/>
            <person name="Submissions S."/>
        </authorList>
    </citation>
    <scope>NUCLEOTIDE SEQUENCE [LARGE SCALE GENOMIC DNA]</scope>
    <source>
        <strain evidence="4">DSM 44796</strain>
    </source>
</reference>
<dbReference type="InterPro" id="IPR029063">
    <property type="entry name" value="SAM-dependent_MTases_sf"/>
</dbReference>
<dbReference type="Proteomes" id="UP000199682">
    <property type="component" value="Unassembled WGS sequence"/>
</dbReference>
<evidence type="ECO:0000313" key="3">
    <source>
        <dbReference type="EMBL" id="SDK66539.1"/>
    </source>
</evidence>
<organism evidence="3 4">
    <name type="scientific">Lentzea albidocapillata subsp. violacea</name>
    <dbReference type="NCBI Taxonomy" id="128104"/>
    <lineage>
        <taxon>Bacteria</taxon>
        <taxon>Bacillati</taxon>
        <taxon>Actinomycetota</taxon>
        <taxon>Actinomycetes</taxon>
        <taxon>Pseudonocardiales</taxon>
        <taxon>Pseudonocardiaceae</taxon>
        <taxon>Lentzea</taxon>
    </lineage>
</organism>
<dbReference type="InterPro" id="IPR013216">
    <property type="entry name" value="Methyltransf_11"/>
</dbReference>
<dbReference type="PANTHER" id="PTHR44068:SF6">
    <property type="entry name" value="SAM-DEPENDENT METHYLTRANSFERASE ERG6_SMT-TYPE DOMAIN-CONTAINING PROTEIN"/>
    <property type="match status" value="1"/>
</dbReference>
<dbReference type="GO" id="GO:0016126">
    <property type="term" value="P:sterol biosynthetic process"/>
    <property type="evidence" value="ECO:0007669"/>
    <property type="project" value="TreeGrafter"/>
</dbReference>
<accession>A0A1G9DRK1</accession>
<dbReference type="AlphaFoldDB" id="A0A1G9DRK1"/>
<dbReference type="InterPro" id="IPR050447">
    <property type="entry name" value="Erg6_SMT_methyltransf"/>
</dbReference>
<keyword evidence="1" id="KW-0808">Transferase</keyword>
<evidence type="ECO:0000256" key="1">
    <source>
        <dbReference type="ARBA" id="ARBA00022679"/>
    </source>
</evidence>
<gene>
    <name evidence="3" type="ORF">SAMN04488074_106366</name>
</gene>